<dbReference type="InterPro" id="IPR001763">
    <property type="entry name" value="Rhodanese-like_dom"/>
</dbReference>
<dbReference type="PROSITE" id="PS00972">
    <property type="entry name" value="USP_1"/>
    <property type="match status" value="1"/>
</dbReference>
<dbReference type="PANTHER" id="PTHR21646">
    <property type="entry name" value="UBIQUITIN CARBOXYL-TERMINAL HYDROLASE"/>
    <property type="match status" value="1"/>
</dbReference>
<dbReference type="InterPro" id="IPR028889">
    <property type="entry name" value="USP"/>
</dbReference>
<evidence type="ECO:0000256" key="1">
    <source>
        <dbReference type="ARBA" id="ARBA00000707"/>
    </source>
</evidence>
<dbReference type="InterPro" id="IPR000953">
    <property type="entry name" value="Chromo/chromo_shadow_dom"/>
</dbReference>
<keyword evidence="8" id="KW-0788">Thiol protease</keyword>
<comment type="similarity">
    <text evidence="3">Belongs to the peptidase C19 family.</text>
</comment>
<accession>A0A9N9FSR2</accession>
<dbReference type="GO" id="GO:0004843">
    <property type="term" value="F:cysteine-type deubiquitinase activity"/>
    <property type="evidence" value="ECO:0007669"/>
    <property type="project" value="UniProtKB-EC"/>
</dbReference>
<evidence type="ECO:0000256" key="8">
    <source>
        <dbReference type="ARBA" id="ARBA00022807"/>
    </source>
</evidence>
<dbReference type="SUPFAM" id="SSF54001">
    <property type="entry name" value="Cysteine proteinases"/>
    <property type="match status" value="1"/>
</dbReference>
<feature type="region of interest" description="Disordered" evidence="10">
    <location>
        <begin position="81"/>
        <end position="119"/>
    </location>
</feature>
<dbReference type="AlphaFoldDB" id="A0A9N9FSR2"/>
<dbReference type="PROSITE" id="PS00973">
    <property type="entry name" value="USP_2"/>
    <property type="match status" value="1"/>
</dbReference>
<evidence type="ECO:0000256" key="3">
    <source>
        <dbReference type="ARBA" id="ARBA00009085"/>
    </source>
</evidence>
<evidence type="ECO:0000256" key="5">
    <source>
        <dbReference type="ARBA" id="ARBA00022670"/>
    </source>
</evidence>
<dbReference type="PROSITE" id="PS00598">
    <property type="entry name" value="CHROMO_1"/>
    <property type="match status" value="1"/>
</dbReference>
<dbReference type="GO" id="GO:0006508">
    <property type="term" value="P:proteolysis"/>
    <property type="evidence" value="ECO:0007669"/>
    <property type="project" value="UniProtKB-KW"/>
</dbReference>
<evidence type="ECO:0000256" key="9">
    <source>
        <dbReference type="ARBA" id="ARBA00023242"/>
    </source>
</evidence>
<dbReference type="GO" id="GO:0016579">
    <property type="term" value="P:protein deubiquitination"/>
    <property type="evidence" value="ECO:0007669"/>
    <property type="project" value="InterPro"/>
</dbReference>
<dbReference type="InterPro" id="IPR023780">
    <property type="entry name" value="Chromo_domain"/>
</dbReference>
<dbReference type="PROSITE" id="PS50235">
    <property type="entry name" value="USP_3"/>
    <property type="match status" value="1"/>
</dbReference>
<dbReference type="InterPro" id="IPR016197">
    <property type="entry name" value="Chromo-like_dom_sf"/>
</dbReference>
<gene>
    <name evidence="14" type="ORF">FCALED_LOCUS6245</name>
</gene>
<dbReference type="EC" id="3.4.19.12" evidence="4"/>
<feature type="compositionally biased region" description="Low complexity" evidence="10">
    <location>
        <begin position="89"/>
        <end position="100"/>
    </location>
</feature>
<dbReference type="CDD" id="cd02674">
    <property type="entry name" value="Peptidase_C19R"/>
    <property type="match status" value="1"/>
</dbReference>
<feature type="domain" description="Chromo" evidence="11">
    <location>
        <begin position="959"/>
        <end position="1017"/>
    </location>
</feature>
<evidence type="ECO:0000256" key="7">
    <source>
        <dbReference type="ARBA" id="ARBA00022801"/>
    </source>
</evidence>
<comment type="subcellular location">
    <subcellularLocation>
        <location evidence="2">Nucleus</location>
    </subcellularLocation>
</comment>
<dbReference type="EMBL" id="CAJVPQ010001451">
    <property type="protein sequence ID" value="CAG8553628.1"/>
    <property type="molecule type" value="Genomic_DNA"/>
</dbReference>
<dbReference type="CDD" id="cd00024">
    <property type="entry name" value="CD_CSD"/>
    <property type="match status" value="1"/>
</dbReference>
<comment type="catalytic activity">
    <reaction evidence="1">
        <text>Thiol-dependent hydrolysis of ester, thioester, amide, peptide and isopeptide bonds formed by the C-terminal Gly of ubiquitin (a 76-residue protein attached to proteins as an intracellular targeting signal).</text>
        <dbReference type="EC" id="3.4.19.12"/>
    </reaction>
</comment>
<dbReference type="Gene3D" id="3.40.250.10">
    <property type="entry name" value="Rhodanese-like domain"/>
    <property type="match status" value="1"/>
</dbReference>
<reference evidence="14" key="1">
    <citation type="submission" date="2021-06" db="EMBL/GenBank/DDBJ databases">
        <authorList>
            <person name="Kallberg Y."/>
            <person name="Tangrot J."/>
            <person name="Rosling A."/>
        </authorList>
    </citation>
    <scope>NUCLEOTIDE SEQUENCE</scope>
    <source>
        <strain evidence="14">UK204</strain>
    </source>
</reference>
<dbReference type="InterPro" id="IPR023779">
    <property type="entry name" value="Chromodomain_CS"/>
</dbReference>
<evidence type="ECO:0000256" key="2">
    <source>
        <dbReference type="ARBA" id="ARBA00004123"/>
    </source>
</evidence>
<proteinExistence type="inferred from homology"/>
<feature type="compositionally biased region" description="Low complexity" evidence="10">
    <location>
        <begin position="423"/>
        <end position="439"/>
    </location>
</feature>
<dbReference type="PROSITE" id="PS50013">
    <property type="entry name" value="CHROMO_2"/>
    <property type="match status" value="1"/>
</dbReference>
<dbReference type="InterPro" id="IPR036873">
    <property type="entry name" value="Rhodanese-like_dom_sf"/>
</dbReference>
<evidence type="ECO:0000256" key="6">
    <source>
        <dbReference type="ARBA" id="ARBA00022786"/>
    </source>
</evidence>
<dbReference type="InterPro" id="IPR001394">
    <property type="entry name" value="Peptidase_C19_UCH"/>
</dbReference>
<sequence>MPMPQFSPAGSSNSNSALDISNHGFNGLPRSPVYIVSENMIGSVSLDNSSDSMIPMNPSVAERVKSLQNRGLNVDRVHSNINKSLAKDTSSTLSGNTSTSPKLSMPTPIPTPPTSVNNDNSVHNKISSSPTTLSTGLNAQQSNVDSFLDLKLSDSINAGDLLSFFKKTDHSPTILILDVRNREEFDAGHIKIDNIVCLEPLILAEGIDLENNRLILSPVKEQALFKDRDKFDLIVLHDKDSTYYPSTGKFNSPSAIGRGNILSRLKSAIYENDYQKKLRRMPVLLNGGFEAWKRLAGDNWIEKSNTVIQSNGIANTDIGAEPINVPYKNDKSNRNGFVISNDNSSWVENINTRPVHSPIKTNDIVSKIQNNEPISSGRAPYITNIFELFQNPSIQSMTKSNYVEHSSDNSTIHFQSTHISNKLSSELSTSPELSSISNETKVNPESINTSSQSGRKLQRRGTIFDNPYYSFSEVKNPNYATKPPKPSRQPPPIPSPKKPLPQPPETSSNRKNTSIPSLNNNDSTPSQHTPSLGQMSMQQRPSSSAGHHQRFPTSDSSFSQLGSGIGSTGLKNLGNTCFMNSVIQCLSGTVPFARYFLDGSYKRHINKTNPLGTKGVLAEAFATLIRVLWSENYTFVSPVTFKTAIGRFSSQFSGTEQHDSQEFLAFLLDGLHEDLNIIVKKPIIPDLTPEEEQQMEQMELISPQIVSEIEWEKYLRRNSSVVVSLFQGQFRNTLRCLTCNKTSTTYNAFMYLSLPIPQNYNGERITLHQCLNAFIKEEILDGDDAWNCSKCRVPRRAIKQLSISRLPDVLLIHLKRFSFSGPFRDKLETMVSFPIRDLDLTLYVPTPIEKPTSIGCNIQHELPGTGAGNHHSLQQSGPFKYDLFAVSNHYGGLNGGHYTACVRNGYRHEWHNFDDSRVSICDEKIMVVTRNHVQEDDDSTPSVNDENLVSEEEESDDEYIVEKILEHRIKKGITQYYLKWKGFPEEDNTWENESDIFATELVEEYWKKKNETSKTKKEESFDKISKKLNMITNNQDKLRKRKFSDSFIEEPDFSLLEDYPPPDLTNWEEAVDDVETVERDSEDNDKILLIRFYEKHLRFKNFEE</sequence>
<feature type="compositionally biased region" description="Pro residues" evidence="10">
    <location>
        <begin position="483"/>
        <end position="504"/>
    </location>
</feature>
<evidence type="ECO:0000313" key="15">
    <source>
        <dbReference type="Proteomes" id="UP000789570"/>
    </source>
</evidence>
<dbReference type="GO" id="GO:0005634">
    <property type="term" value="C:nucleus"/>
    <property type="evidence" value="ECO:0007669"/>
    <property type="project" value="UniProtKB-SubCell"/>
</dbReference>
<dbReference type="Gene3D" id="3.90.70.10">
    <property type="entry name" value="Cysteine proteinases"/>
    <property type="match status" value="1"/>
</dbReference>
<protein>
    <recommendedName>
        <fullName evidence="4">ubiquitinyl hydrolase 1</fullName>
        <ecNumber evidence="4">3.4.19.12</ecNumber>
    </recommendedName>
</protein>
<feature type="compositionally biased region" description="Polar residues" evidence="10">
    <location>
        <begin position="440"/>
        <end position="455"/>
    </location>
</feature>
<dbReference type="Proteomes" id="UP000789570">
    <property type="component" value="Unassembled WGS sequence"/>
</dbReference>
<dbReference type="Pfam" id="PF00385">
    <property type="entry name" value="Chromo"/>
    <property type="match status" value="1"/>
</dbReference>
<dbReference type="PANTHER" id="PTHR21646:SF95">
    <property type="entry name" value="UBIQUITIN CARBOXYL-TERMINAL HYDROLASE 4-RELATED"/>
    <property type="match status" value="1"/>
</dbReference>
<evidence type="ECO:0000313" key="14">
    <source>
        <dbReference type="EMBL" id="CAG8553628.1"/>
    </source>
</evidence>
<feature type="region of interest" description="Disordered" evidence="10">
    <location>
        <begin position="934"/>
        <end position="953"/>
    </location>
</feature>
<dbReference type="OrthoDB" id="292964at2759"/>
<dbReference type="Gene3D" id="2.40.50.40">
    <property type="match status" value="1"/>
</dbReference>
<dbReference type="SMART" id="SM00450">
    <property type="entry name" value="RHOD"/>
    <property type="match status" value="1"/>
</dbReference>
<feature type="domain" description="USP" evidence="13">
    <location>
        <begin position="568"/>
        <end position="939"/>
    </location>
</feature>
<organism evidence="14 15">
    <name type="scientific">Funneliformis caledonium</name>
    <dbReference type="NCBI Taxonomy" id="1117310"/>
    <lineage>
        <taxon>Eukaryota</taxon>
        <taxon>Fungi</taxon>
        <taxon>Fungi incertae sedis</taxon>
        <taxon>Mucoromycota</taxon>
        <taxon>Glomeromycotina</taxon>
        <taxon>Glomeromycetes</taxon>
        <taxon>Glomerales</taxon>
        <taxon>Glomeraceae</taxon>
        <taxon>Funneliformis</taxon>
    </lineage>
</organism>
<feature type="compositionally biased region" description="Polar residues" evidence="10">
    <location>
        <begin position="505"/>
        <end position="560"/>
    </location>
</feature>
<dbReference type="InterPro" id="IPR050185">
    <property type="entry name" value="Ub_carboxyl-term_hydrolase"/>
</dbReference>
<dbReference type="SMART" id="SM00298">
    <property type="entry name" value="CHROMO"/>
    <property type="match status" value="1"/>
</dbReference>
<dbReference type="Pfam" id="PF00443">
    <property type="entry name" value="UCH"/>
    <property type="match status" value="1"/>
</dbReference>
<dbReference type="SUPFAM" id="SSF54160">
    <property type="entry name" value="Chromo domain-like"/>
    <property type="match status" value="1"/>
</dbReference>
<keyword evidence="7" id="KW-0378">Hydrolase</keyword>
<dbReference type="InterPro" id="IPR038765">
    <property type="entry name" value="Papain-like_cys_pep_sf"/>
</dbReference>
<keyword evidence="9" id="KW-0539">Nucleus</keyword>
<dbReference type="InterPro" id="IPR018200">
    <property type="entry name" value="USP_CS"/>
</dbReference>
<evidence type="ECO:0000259" key="12">
    <source>
        <dbReference type="PROSITE" id="PS50206"/>
    </source>
</evidence>
<feature type="domain" description="Rhodanese" evidence="12">
    <location>
        <begin position="170"/>
        <end position="301"/>
    </location>
</feature>
<comment type="caution">
    <text evidence="14">The sequence shown here is derived from an EMBL/GenBank/DDBJ whole genome shotgun (WGS) entry which is preliminary data.</text>
</comment>
<dbReference type="Pfam" id="PF00581">
    <property type="entry name" value="Rhodanese"/>
    <property type="match status" value="1"/>
</dbReference>
<dbReference type="CDD" id="cd00158">
    <property type="entry name" value="RHOD"/>
    <property type="match status" value="1"/>
</dbReference>
<feature type="region of interest" description="Disordered" evidence="10">
    <location>
        <begin position="423"/>
        <end position="560"/>
    </location>
</feature>
<keyword evidence="5" id="KW-0645">Protease</keyword>
<evidence type="ECO:0000259" key="11">
    <source>
        <dbReference type="PROSITE" id="PS50013"/>
    </source>
</evidence>
<dbReference type="SUPFAM" id="SSF52821">
    <property type="entry name" value="Rhodanese/Cell cycle control phosphatase"/>
    <property type="match status" value="1"/>
</dbReference>
<evidence type="ECO:0000256" key="10">
    <source>
        <dbReference type="SAM" id="MobiDB-lite"/>
    </source>
</evidence>
<keyword evidence="15" id="KW-1185">Reference proteome</keyword>
<dbReference type="PROSITE" id="PS50206">
    <property type="entry name" value="RHODANESE_3"/>
    <property type="match status" value="1"/>
</dbReference>
<evidence type="ECO:0000256" key="4">
    <source>
        <dbReference type="ARBA" id="ARBA00012759"/>
    </source>
</evidence>
<evidence type="ECO:0000259" key="13">
    <source>
        <dbReference type="PROSITE" id="PS50235"/>
    </source>
</evidence>
<keyword evidence="6" id="KW-0833">Ubl conjugation pathway</keyword>
<name>A0A9N9FSR2_9GLOM</name>